<gene>
    <name evidence="1" type="ordered locus">HDEF_p0026</name>
</gene>
<dbReference type="AlphaFoldDB" id="C3M8D3"/>
<name>C3M8D3_HAMD5</name>
<dbReference type="InterPro" id="IPR035093">
    <property type="entry name" value="RelE/ParE_toxin_dom_sf"/>
</dbReference>
<dbReference type="KEGG" id="hde:HDEF_p0026"/>
<dbReference type="EMBL" id="CP001278">
    <property type="protein sequence ID" value="ACQ68903.1"/>
    <property type="molecule type" value="Genomic_DNA"/>
</dbReference>
<keyword evidence="1" id="KW-0614">Plasmid</keyword>
<dbReference type="Pfam" id="PF05015">
    <property type="entry name" value="HigB-like_toxin"/>
    <property type="match status" value="1"/>
</dbReference>
<reference evidence="1 2" key="1">
    <citation type="journal article" date="2009" name="Proc. Natl. Acad. Sci. U.S.A.">
        <title>Hamiltonella defensa, genome evolution of protective bacterial endosymbiont from pathogenic ancestors.</title>
        <authorList>
            <person name="Degnan P.H."/>
            <person name="Yu Y."/>
            <person name="Sisneros N."/>
            <person name="Wing R.A."/>
            <person name="Moran N.A."/>
        </authorList>
    </citation>
    <scope>NUCLEOTIDE SEQUENCE [LARGE SCALE GENOMIC DNA]</scope>
    <source>
        <strain evidence="2">5AT</strain>
    </source>
</reference>
<keyword evidence="2" id="KW-1185">Reference proteome</keyword>
<dbReference type="PANTHER" id="PTHR40266">
    <property type="entry name" value="TOXIN HIGB-1"/>
    <property type="match status" value="1"/>
</dbReference>
<organism evidence="1 2">
    <name type="scientific">Hamiltonella defensa subsp. Acyrthosiphon pisum (strain 5AT)</name>
    <dbReference type="NCBI Taxonomy" id="572265"/>
    <lineage>
        <taxon>Bacteria</taxon>
        <taxon>Pseudomonadati</taxon>
        <taxon>Pseudomonadota</taxon>
        <taxon>Gammaproteobacteria</taxon>
        <taxon>Enterobacterales</taxon>
        <taxon>Enterobacteriaceae</taxon>
        <taxon>aphid secondary symbionts</taxon>
        <taxon>Candidatus Williamhamiltonella</taxon>
    </lineage>
</organism>
<dbReference type="Proteomes" id="UP000002334">
    <property type="component" value="Plasmid pHD5AT"/>
</dbReference>
<evidence type="ECO:0000313" key="1">
    <source>
        <dbReference type="EMBL" id="ACQ68903.1"/>
    </source>
</evidence>
<protein>
    <submittedName>
        <fullName evidence="1">Addiction module, toxin</fullName>
    </submittedName>
</protein>
<dbReference type="eggNOG" id="COG3549">
    <property type="taxonomic scope" value="Bacteria"/>
</dbReference>
<dbReference type="InterPro" id="IPR007711">
    <property type="entry name" value="HigB-1"/>
</dbReference>
<accession>C3M8D3</accession>
<proteinExistence type="predicted"/>
<dbReference type="HOGENOM" id="CLU_155111_0_0_6"/>
<dbReference type="SUPFAM" id="SSF143011">
    <property type="entry name" value="RelE-like"/>
    <property type="match status" value="1"/>
</dbReference>
<evidence type="ECO:0000313" key="2">
    <source>
        <dbReference type="Proteomes" id="UP000002334"/>
    </source>
</evidence>
<dbReference type="PANTHER" id="PTHR40266:SF2">
    <property type="entry name" value="TOXIN HIGB-1"/>
    <property type="match status" value="1"/>
</dbReference>
<dbReference type="Gene3D" id="3.30.2310.20">
    <property type="entry name" value="RelE-like"/>
    <property type="match status" value="1"/>
</dbReference>
<geneLocation type="plasmid" evidence="1 2">
    <name>pHD5AT</name>
</geneLocation>
<sequence length="115" mass="13368">MVIIQSEIIKFIVSCSDTRYYINMIISFRHKGLETFYRTGSTRGIQAKHAVKLNRLLASLDAASLPKELSYPGYKLHSLQGTLKGYWSVWVSGHWRLTFRFVHGDVELIDYLDYH</sequence>